<dbReference type="EMBL" id="JAKLTN010000001">
    <property type="protein sequence ID" value="MCG2576561.1"/>
    <property type="molecule type" value="Genomic_DNA"/>
</dbReference>
<gene>
    <name evidence="4" type="ORF">LZ012_06075</name>
</gene>
<organism evidence="4 5">
    <name type="scientific">Dechloromonas hankyongensis</name>
    <dbReference type="NCBI Taxonomy" id="2908002"/>
    <lineage>
        <taxon>Bacteria</taxon>
        <taxon>Pseudomonadati</taxon>
        <taxon>Pseudomonadota</taxon>
        <taxon>Betaproteobacteria</taxon>
        <taxon>Rhodocyclales</taxon>
        <taxon>Azonexaceae</taxon>
        <taxon>Dechloromonas</taxon>
    </lineage>
</organism>
<proteinExistence type="predicted"/>
<keyword evidence="1" id="KW-0597">Phosphoprotein</keyword>
<dbReference type="InterPro" id="IPR052020">
    <property type="entry name" value="Cyclic_di-GMP/3'3'-cGAMP_PDE"/>
</dbReference>
<evidence type="ECO:0000259" key="3">
    <source>
        <dbReference type="PROSITE" id="PS51832"/>
    </source>
</evidence>
<dbReference type="InterPro" id="IPR001789">
    <property type="entry name" value="Sig_transdc_resp-reg_receiver"/>
</dbReference>
<feature type="domain" description="Response regulatory" evidence="2">
    <location>
        <begin position="24"/>
        <end position="139"/>
    </location>
</feature>
<dbReference type="Pfam" id="PF00072">
    <property type="entry name" value="Response_reg"/>
    <property type="match status" value="1"/>
</dbReference>
<dbReference type="SUPFAM" id="SSF109604">
    <property type="entry name" value="HD-domain/PDEase-like"/>
    <property type="match status" value="1"/>
</dbReference>
<dbReference type="SMART" id="SM00471">
    <property type="entry name" value="HDc"/>
    <property type="match status" value="1"/>
</dbReference>
<dbReference type="InterPro" id="IPR011006">
    <property type="entry name" value="CheY-like_superfamily"/>
</dbReference>
<dbReference type="Pfam" id="PF13487">
    <property type="entry name" value="HD_5"/>
    <property type="match status" value="1"/>
</dbReference>
<reference evidence="4" key="1">
    <citation type="submission" date="2022-01" db="EMBL/GenBank/DDBJ databases">
        <authorList>
            <person name="Jo J.-H."/>
            <person name="Im W.-T."/>
        </authorList>
    </citation>
    <scope>NUCLEOTIDE SEQUENCE</scope>
    <source>
        <strain evidence="4">XY25</strain>
    </source>
</reference>
<evidence type="ECO:0000256" key="1">
    <source>
        <dbReference type="PROSITE-ProRule" id="PRU00169"/>
    </source>
</evidence>
<dbReference type="PANTHER" id="PTHR45228:SF5">
    <property type="entry name" value="CYCLIC DI-GMP PHOSPHODIESTERASE VC_1348-RELATED"/>
    <property type="match status" value="1"/>
</dbReference>
<dbReference type="Gene3D" id="1.10.3210.10">
    <property type="entry name" value="Hypothetical protein af1432"/>
    <property type="match status" value="1"/>
</dbReference>
<name>A0ABS9K0B8_9RHOO</name>
<evidence type="ECO:0000313" key="4">
    <source>
        <dbReference type="EMBL" id="MCG2576561.1"/>
    </source>
</evidence>
<dbReference type="PROSITE" id="PS51832">
    <property type="entry name" value="HD_GYP"/>
    <property type="match status" value="1"/>
</dbReference>
<feature type="domain" description="HD-GYP" evidence="3">
    <location>
        <begin position="166"/>
        <end position="377"/>
    </location>
</feature>
<dbReference type="PROSITE" id="PS50110">
    <property type="entry name" value="RESPONSE_REGULATORY"/>
    <property type="match status" value="1"/>
</dbReference>
<dbReference type="InterPro" id="IPR003607">
    <property type="entry name" value="HD/PDEase_dom"/>
</dbReference>
<dbReference type="InterPro" id="IPR037522">
    <property type="entry name" value="HD_GYP_dom"/>
</dbReference>
<accession>A0ABS9K0B8</accession>
<dbReference type="Gene3D" id="3.40.50.2300">
    <property type="match status" value="1"/>
</dbReference>
<dbReference type="CDD" id="cd00077">
    <property type="entry name" value="HDc"/>
    <property type="match status" value="1"/>
</dbReference>
<comment type="caution">
    <text evidence="4">The sequence shown here is derived from an EMBL/GenBank/DDBJ whole genome shotgun (WGS) entry which is preliminary data.</text>
</comment>
<dbReference type="SMART" id="SM00448">
    <property type="entry name" value="REC"/>
    <property type="match status" value="1"/>
</dbReference>
<evidence type="ECO:0000313" key="5">
    <source>
        <dbReference type="Proteomes" id="UP001165384"/>
    </source>
</evidence>
<dbReference type="RefSeq" id="WP_275708625.1">
    <property type="nucleotide sequence ID" value="NZ_JAKLTN010000001.1"/>
</dbReference>
<keyword evidence="5" id="KW-1185">Reference proteome</keyword>
<dbReference type="Proteomes" id="UP001165384">
    <property type="component" value="Unassembled WGS sequence"/>
</dbReference>
<dbReference type="SUPFAM" id="SSF52172">
    <property type="entry name" value="CheY-like"/>
    <property type="match status" value="1"/>
</dbReference>
<dbReference type="PANTHER" id="PTHR45228">
    <property type="entry name" value="CYCLIC DI-GMP PHOSPHODIESTERASE TM_0186-RELATED"/>
    <property type="match status" value="1"/>
</dbReference>
<protein>
    <submittedName>
        <fullName evidence="4">Two-component system response regulator</fullName>
    </submittedName>
</protein>
<sequence length="378" mass="42656">MRRWTPSRATDKVEVLTVSEERANVLVIDDTPGNLSLLNQLLRTHYRVKLANSGAKGLELAALSPPDLVLLDIMMPEMDGYEVFRRLKADPATSRIPIIFLTAKSGNDDEEKGLAMGAVDFIHKPIAPSVVLARVRTHLQIRNWQIFLEDKSAWLQKEVELRVSEVFRLQEATIRVMVSLAEFRDECTGNHIRRTQDYVRLLAKHISGQPRDRAFLLAEQIDRIAKAAPLHDIGKIAIPDHILLKPGRHTPEEFEIMKTHSAKGESMLQRSLREMGGENEMLMFACQIARSHHERWDGSGYPDGLAGEAIPLAARLMAVADVYDALRSRRPYKEPFTHQDAVRLLVDGRGSHFDPVLIDAFLAQEKVFAEIAIKLADE</sequence>
<feature type="modified residue" description="4-aspartylphosphate" evidence="1">
    <location>
        <position position="72"/>
    </location>
</feature>
<evidence type="ECO:0000259" key="2">
    <source>
        <dbReference type="PROSITE" id="PS50110"/>
    </source>
</evidence>
<dbReference type="CDD" id="cd19920">
    <property type="entry name" value="REC_PA4781-like"/>
    <property type="match status" value="1"/>
</dbReference>